<proteinExistence type="predicted"/>
<name>A0ABW0PEX1_9BURK</name>
<feature type="signal peptide" evidence="1">
    <location>
        <begin position="1"/>
        <end position="28"/>
    </location>
</feature>
<reference evidence="3" key="1">
    <citation type="journal article" date="2019" name="Int. J. Syst. Evol. Microbiol.">
        <title>The Global Catalogue of Microorganisms (GCM) 10K type strain sequencing project: providing services to taxonomists for standard genome sequencing and annotation.</title>
        <authorList>
            <consortium name="The Broad Institute Genomics Platform"/>
            <consortium name="The Broad Institute Genome Sequencing Center for Infectious Disease"/>
            <person name="Wu L."/>
            <person name="Ma J."/>
        </authorList>
    </citation>
    <scope>NUCLEOTIDE SEQUENCE [LARGE SCALE GENOMIC DNA]</scope>
    <source>
        <strain evidence="3">CCUG 38813</strain>
    </source>
</reference>
<keyword evidence="1" id="KW-0732">Signal</keyword>
<evidence type="ECO:0008006" key="4">
    <source>
        <dbReference type="Google" id="ProtNLM"/>
    </source>
</evidence>
<protein>
    <recommendedName>
        <fullName evidence="4">Minor curlin subunit</fullName>
    </recommendedName>
</protein>
<dbReference type="Proteomes" id="UP001596031">
    <property type="component" value="Unassembled WGS sequence"/>
</dbReference>
<feature type="chain" id="PRO_5046753250" description="Minor curlin subunit" evidence="1">
    <location>
        <begin position="29"/>
        <end position="150"/>
    </location>
</feature>
<dbReference type="RefSeq" id="WP_379718047.1">
    <property type="nucleotide sequence ID" value="NZ_JBHSMS010000021.1"/>
</dbReference>
<accession>A0ABW0PEX1</accession>
<keyword evidence="3" id="KW-1185">Reference proteome</keyword>
<evidence type="ECO:0000313" key="2">
    <source>
        <dbReference type="EMBL" id="MFC5510596.1"/>
    </source>
</evidence>
<sequence length="150" mass="15117">MNKIFALSQLPQGCALALATILAAPACAGEPVRLDASQIAPPAIDGAERAVQALPAVAAGTGDTVSIGGATARAVDLHKLAHERGRADTVTNDTKLNGDVANNSAFNVQTGSNTIDAGSFASMSGIPVVIQNSGANVLIQNATVINLQFQ</sequence>
<comment type="caution">
    <text evidence="2">The sequence shown here is derived from an EMBL/GenBank/DDBJ whole genome shotgun (WGS) entry which is preliminary data.</text>
</comment>
<gene>
    <name evidence="2" type="ORF">ACFPOU_05615</name>
</gene>
<evidence type="ECO:0000256" key="1">
    <source>
        <dbReference type="SAM" id="SignalP"/>
    </source>
</evidence>
<dbReference type="EMBL" id="JBHSMS010000021">
    <property type="protein sequence ID" value="MFC5510596.1"/>
    <property type="molecule type" value="Genomic_DNA"/>
</dbReference>
<organism evidence="2 3">
    <name type="scientific">Massilia jejuensis</name>
    <dbReference type="NCBI Taxonomy" id="648894"/>
    <lineage>
        <taxon>Bacteria</taxon>
        <taxon>Pseudomonadati</taxon>
        <taxon>Pseudomonadota</taxon>
        <taxon>Betaproteobacteria</taxon>
        <taxon>Burkholderiales</taxon>
        <taxon>Oxalobacteraceae</taxon>
        <taxon>Telluria group</taxon>
        <taxon>Massilia</taxon>
    </lineage>
</organism>
<evidence type="ECO:0000313" key="3">
    <source>
        <dbReference type="Proteomes" id="UP001596031"/>
    </source>
</evidence>